<keyword evidence="3" id="KW-1185">Reference proteome</keyword>
<dbReference type="EMBL" id="JAJNDB010000007">
    <property type="protein sequence ID" value="MCD2197269.1"/>
    <property type="molecule type" value="Genomic_DNA"/>
</dbReference>
<dbReference type="Proteomes" id="UP001199469">
    <property type="component" value="Unassembled WGS sequence"/>
</dbReference>
<evidence type="ECO:0000256" key="1">
    <source>
        <dbReference type="SAM" id="MobiDB-lite"/>
    </source>
</evidence>
<comment type="caution">
    <text evidence="2">The sequence shown here is derived from an EMBL/GenBank/DDBJ whole genome shotgun (WGS) entry which is preliminary data.</text>
</comment>
<dbReference type="RefSeq" id="WP_230739178.1">
    <property type="nucleotide sequence ID" value="NZ_JAJNDB010000007.1"/>
</dbReference>
<reference evidence="2 3" key="1">
    <citation type="submission" date="2021-11" db="EMBL/GenBank/DDBJ databases">
        <title>Draft genome sequence of Actinomycetospora sp. SF1 isolated from the rhizosphere soil.</title>
        <authorList>
            <person name="Duangmal K."/>
            <person name="Chantavorakit T."/>
        </authorList>
    </citation>
    <scope>NUCLEOTIDE SEQUENCE [LARGE SCALE GENOMIC DNA]</scope>
    <source>
        <strain evidence="2 3">TBRC 5722</strain>
    </source>
</reference>
<feature type="region of interest" description="Disordered" evidence="1">
    <location>
        <begin position="345"/>
        <end position="371"/>
    </location>
</feature>
<protein>
    <recommendedName>
        <fullName evidence="4">Nucleotidyltransferase</fullName>
    </recommendedName>
</protein>
<name>A0ABS8PGG3_9PSEU</name>
<sequence length="371" mass="40029">MTNLPGLRSYSSPDMHEGSSMGFTADILADVRRQITPDDAALKEARQRRDATLAAAGGFEGVLETFSSGSIAHGTANCPIHLRDKGLDADCGVRLDRRFHRTLGPDSDQEEGPGGVVERLRVHVRSRLKADYPDVAITITKRALLVRFHSPLPTGEDPSADLVAGLERKDAPGLWIPNTERERWDPSHPQRHTEMLTADPKEVRVTRARAIRLAKAENKRTATGPLCSFNIEAFGLMFVEGAMAEPEALLALWSQGAKDLRRRLTPDPAKVSGAIKVADRDRAVHRLEVAAGALKDALEHDDDEPYVRKALAPLWPDYVATAGGDSKARIAATVRAGESLSFGRTGLSGSPAASTGVALTKRPRSYGDAAG</sequence>
<accession>A0ABS8PGG3</accession>
<evidence type="ECO:0000313" key="3">
    <source>
        <dbReference type="Proteomes" id="UP001199469"/>
    </source>
</evidence>
<evidence type="ECO:0000313" key="2">
    <source>
        <dbReference type="EMBL" id="MCD2197269.1"/>
    </source>
</evidence>
<evidence type="ECO:0008006" key="4">
    <source>
        <dbReference type="Google" id="ProtNLM"/>
    </source>
</evidence>
<gene>
    <name evidence="2" type="ORF">LQ327_28245</name>
</gene>
<proteinExistence type="predicted"/>
<organism evidence="2 3">
    <name type="scientific">Actinomycetospora endophytica</name>
    <dbReference type="NCBI Taxonomy" id="2291215"/>
    <lineage>
        <taxon>Bacteria</taxon>
        <taxon>Bacillati</taxon>
        <taxon>Actinomycetota</taxon>
        <taxon>Actinomycetes</taxon>
        <taxon>Pseudonocardiales</taxon>
        <taxon>Pseudonocardiaceae</taxon>
        <taxon>Actinomycetospora</taxon>
    </lineage>
</organism>